<dbReference type="AlphaFoldDB" id="E6QP76"/>
<sequence length="35" mass="3747">MAWLIASAIVLALAIIGYLLYIAIVIVSSIMRAGR</sequence>
<protein>
    <submittedName>
        <fullName evidence="2">Uncharacterized protein</fullName>
    </submittedName>
</protein>
<keyword evidence="1" id="KW-0812">Transmembrane</keyword>
<proteinExistence type="predicted"/>
<evidence type="ECO:0000313" key="2">
    <source>
        <dbReference type="EMBL" id="CBI09047.1"/>
    </source>
</evidence>
<keyword evidence="1" id="KW-0472">Membrane</keyword>
<dbReference type="EMBL" id="CABQ01000311">
    <property type="protein sequence ID" value="CBI09047.1"/>
    <property type="molecule type" value="Genomic_DNA"/>
</dbReference>
<comment type="caution">
    <text evidence="2">The sequence shown here is derived from an EMBL/GenBank/DDBJ whole genome shotgun (WGS) entry which is preliminary data.</text>
</comment>
<feature type="transmembrane region" description="Helical" evidence="1">
    <location>
        <begin position="6"/>
        <end position="31"/>
    </location>
</feature>
<reference evidence="2" key="1">
    <citation type="submission" date="2009-10" db="EMBL/GenBank/DDBJ databases">
        <title>Diversity of trophic interactions inside an arsenic-rich microbial ecosystem.</title>
        <authorList>
            <person name="Bertin P.N."/>
            <person name="Heinrich-Salmeron A."/>
            <person name="Pelletier E."/>
            <person name="Goulhen-Chollet F."/>
            <person name="Arsene-Ploetze F."/>
            <person name="Gallien S."/>
            <person name="Calteau A."/>
            <person name="Vallenet D."/>
            <person name="Casiot C."/>
            <person name="Chane-Woon-Ming B."/>
            <person name="Giloteaux L."/>
            <person name="Barakat M."/>
            <person name="Bonnefoy V."/>
            <person name="Bruneel O."/>
            <person name="Chandler M."/>
            <person name="Cleiss J."/>
            <person name="Duran R."/>
            <person name="Elbaz-Poulichet F."/>
            <person name="Fonknechten N."/>
            <person name="Lauga B."/>
            <person name="Mornico D."/>
            <person name="Ortet P."/>
            <person name="Schaeffer C."/>
            <person name="Siguier P."/>
            <person name="Alexander Thil Smith A."/>
            <person name="Van Dorsselaer A."/>
            <person name="Weissenbach J."/>
            <person name="Medigue C."/>
            <person name="Le Paslier D."/>
        </authorList>
    </citation>
    <scope>NUCLEOTIDE SEQUENCE</scope>
</reference>
<organism evidence="2">
    <name type="scientific">mine drainage metagenome</name>
    <dbReference type="NCBI Taxonomy" id="410659"/>
    <lineage>
        <taxon>unclassified sequences</taxon>
        <taxon>metagenomes</taxon>
        <taxon>ecological metagenomes</taxon>
    </lineage>
</organism>
<keyword evidence="1" id="KW-1133">Transmembrane helix</keyword>
<accession>E6QP76</accession>
<gene>
    <name evidence="2" type="ORF">CARN6_2592</name>
</gene>
<name>E6QP76_9ZZZZ</name>
<evidence type="ECO:0000256" key="1">
    <source>
        <dbReference type="SAM" id="Phobius"/>
    </source>
</evidence>